<dbReference type="AlphaFoldDB" id="A0A1G9ND85"/>
<dbReference type="InterPro" id="IPR009057">
    <property type="entry name" value="Homeodomain-like_sf"/>
</dbReference>
<gene>
    <name evidence="1" type="ORF">SAMN04487971_1298</name>
</gene>
<dbReference type="SUPFAM" id="SSF46689">
    <property type="entry name" value="Homeodomain-like"/>
    <property type="match status" value="1"/>
</dbReference>
<name>A0A1G9ND85_9RHOB</name>
<evidence type="ECO:0000313" key="2">
    <source>
        <dbReference type="Proteomes" id="UP000199555"/>
    </source>
</evidence>
<proteinExistence type="predicted"/>
<accession>A0A1G9ND85</accession>
<protein>
    <submittedName>
        <fullName evidence="1">Winged helix-turn helix</fullName>
    </submittedName>
</protein>
<dbReference type="Proteomes" id="UP000199555">
    <property type="component" value="Unassembled WGS sequence"/>
</dbReference>
<organism evidence="1 2">
    <name type="scientific">Paracoccus chinensis</name>
    <dbReference type="NCBI Taxonomy" id="525640"/>
    <lineage>
        <taxon>Bacteria</taxon>
        <taxon>Pseudomonadati</taxon>
        <taxon>Pseudomonadota</taxon>
        <taxon>Alphaproteobacteria</taxon>
        <taxon>Rhodobacterales</taxon>
        <taxon>Paracoccaceae</taxon>
        <taxon>Paracoccus</taxon>
    </lineage>
</organism>
<keyword evidence="2" id="KW-1185">Reference proteome</keyword>
<dbReference type="EMBL" id="FNGE01000029">
    <property type="protein sequence ID" value="SDL84363.1"/>
    <property type="molecule type" value="Genomic_DNA"/>
</dbReference>
<reference evidence="2" key="1">
    <citation type="submission" date="2016-10" db="EMBL/GenBank/DDBJ databases">
        <authorList>
            <person name="Varghese N."/>
            <person name="Submissions S."/>
        </authorList>
    </citation>
    <scope>NUCLEOTIDE SEQUENCE [LARGE SCALE GENOMIC DNA]</scope>
    <source>
        <strain evidence="2">CGMCC 1.7655</strain>
    </source>
</reference>
<evidence type="ECO:0000313" key="1">
    <source>
        <dbReference type="EMBL" id="SDL84363.1"/>
    </source>
</evidence>
<sequence length="160" mass="17446">MGWRVMSERELNRIEVLSEVETGRVRAEDAAGLLGLSRRQVFRLLARFRADGPSGLAHKGRGRAPNNAIGVAWRAQVLDLTRRPSSLSSSVMRGPAIAAQAAAMLFTDMRQDHHVTPLALRQRPLLPGPEPAVSHPHQAAQTAARQIATVIGNELKLHGF</sequence>
<dbReference type="Pfam" id="PF13551">
    <property type="entry name" value="HTH_29"/>
    <property type="match status" value="1"/>
</dbReference>